<dbReference type="Proteomes" id="UP001212152">
    <property type="component" value="Unassembled WGS sequence"/>
</dbReference>
<protein>
    <submittedName>
        <fullName evidence="2">Uncharacterized protein</fullName>
    </submittedName>
</protein>
<feature type="compositionally biased region" description="Pro residues" evidence="1">
    <location>
        <begin position="225"/>
        <end position="234"/>
    </location>
</feature>
<feature type="region of interest" description="Disordered" evidence="1">
    <location>
        <begin position="385"/>
        <end position="514"/>
    </location>
</feature>
<feature type="compositionally biased region" description="Low complexity" evidence="1">
    <location>
        <begin position="19"/>
        <end position="31"/>
    </location>
</feature>
<evidence type="ECO:0000313" key="3">
    <source>
        <dbReference type="Proteomes" id="UP001212152"/>
    </source>
</evidence>
<sequence length="514" mass="52767">MHRQEKRASKENGPPPHILKPSPAKAAAALSKLDDTHEPQSLADWNAASENVLNDTNATAAAPPDPPAQAAPVSKSSPPQKRPIILEIVNGTDRRSKKAATSNSEPAYTAPFPHPSEPGKIVLRNPWDGDTVVLDREEEERAAREFFRAHVAETEAGLHGSSRGLSGADGQKGEEEEEKRASVAAELVPTVAGVESEQGGFAMGALLPPLVHFMTVSDSEGSASPGPPAHPPPQQQQQAESSQQPSSSQPQKQQQQQQQQRTSFEAEMLAIFESVRSSVTPSNSAMLASLASTSTQQQPLLRDQLPPPPSTTPGGKVFTPAIPPPNRSPPKPPTAAVQSPPRQQQQQQQPQQPQRPAQNRPSMETARSSLDKIQLAALGLAADLDASEGDSGGGAPAAPGATATSANPTAAATRAPAGAAAVASPKGVITPTVLSAKRVQVTPANRLGPPGGGGAASSSASAYTTTSGPAGGGGEPPRMAREQSAGDGAAAQPSSGVGSALPLPDTQKQKGVSS</sequence>
<proteinExistence type="predicted"/>
<accession>A0AAD5TJK9</accession>
<feature type="compositionally biased region" description="Low complexity" evidence="1">
    <location>
        <begin position="456"/>
        <end position="468"/>
    </location>
</feature>
<reference evidence="2" key="1">
    <citation type="submission" date="2020-05" db="EMBL/GenBank/DDBJ databases">
        <title>Phylogenomic resolution of chytrid fungi.</title>
        <authorList>
            <person name="Stajich J.E."/>
            <person name="Amses K."/>
            <person name="Simmons R."/>
            <person name="Seto K."/>
            <person name="Myers J."/>
            <person name="Bonds A."/>
            <person name="Quandt C.A."/>
            <person name="Barry K."/>
            <person name="Liu P."/>
            <person name="Grigoriev I."/>
            <person name="Longcore J.E."/>
            <person name="James T.Y."/>
        </authorList>
    </citation>
    <scope>NUCLEOTIDE SEQUENCE</scope>
    <source>
        <strain evidence="2">JEL0379</strain>
    </source>
</reference>
<dbReference type="EMBL" id="JADGJQ010000026">
    <property type="protein sequence ID" value="KAJ3178478.1"/>
    <property type="molecule type" value="Genomic_DNA"/>
</dbReference>
<feature type="compositionally biased region" description="Low complexity" evidence="1">
    <location>
        <begin position="282"/>
        <end position="304"/>
    </location>
</feature>
<comment type="caution">
    <text evidence="2">The sequence shown here is derived from an EMBL/GenBank/DDBJ whole genome shotgun (WGS) entry which is preliminary data.</text>
</comment>
<keyword evidence="3" id="KW-1185">Reference proteome</keyword>
<feature type="compositionally biased region" description="Basic and acidic residues" evidence="1">
    <location>
        <begin position="1"/>
        <end position="10"/>
    </location>
</feature>
<feature type="compositionally biased region" description="Low complexity" evidence="1">
    <location>
        <begin position="396"/>
        <end position="424"/>
    </location>
</feature>
<name>A0AAD5TJK9_9FUNG</name>
<evidence type="ECO:0000256" key="1">
    <source>
        <dbReference type="SAM" id="MobiDB-lite"/>
    </source>
</evidence>
<feature type="compositionally biased region" description="Polar residues" evidence="1">
    <location>
        <begin position="48"/>
        <end position="57"/>
    </location>
</feature>
<gene>
    <name evidence="2" type="ORF">HDU87_003552</name>
</gene>
<organism evidence="2 3">
    <name type="scientific">Geranomyces variabilis</name>
    <dbReference type="NCBI Taxonomy" id="109894"/>
    <lineage>
        <taxon>Eukaryota</taxon>
        <taxon>Fungi</taxon>
        <taxon>Fungi incertae sedis</taxon>
        <taxon>Chytridiomycota</taxon>
        <taxon>Chytridiomycota incertae sedis</taxon>
        <taxon>Chytridiomycetes</taxon>
        <taxon>Spizellomycetales</taxon>
        <taxon>Powellomycetaceae</taxon>
        <taxon>Geranomyces</taxon>
    </lineage>
</organism>
<feature type="compositionally biased region" description="Low complexity" evidence="1">
    <location>
        <begin position="338"/>
        <end position="361"/>
    </location>
</feature>
<feature type="compositionally biased region" description="Pro residues" evidence="1">
    <location>
        <begin position="321"/>
        <end position="333"/>
    </location>
</feature>
<feature type="region of interest" description="Disordered" evidence="1">
    <location>
        <begin position="277"/>
        <end position="371"/>
    </location>
</feature>
<feature type="region of interest" description="Disordered" evidence="1">
    <location>
        <begin position="1"/>
        <end position="126"/>
    </location>
</feature>
<feature type="region of interest" description="Disordered" evidence="1">
    <location>
        <begin position="216"/>
        <end position="265"/>
    </location>
</feature>
<dbReference type="AlphaFoldDB" id="A0AAD5TJK9"/>
<feature type="region of interest" description="Disordered" evidence="1">
    <location>
        <begin position="153"/>
        <end position="183"/>
    </location>
</feature>
<feature type="compositionally biased region" description="Low complexity" evidence="1">
    <location>
        <begin position="235"/>
        <end position="260"/>
    </location>
</feature>
<evidence type="ECO:0000313" key="2">
    <source>
        <dbReference type="EMBL" id="KAJ3178478.1"/>
    </source>
</evidence>